<dbReference type="Pfam" id="PF08005">
    <property type="entry name" value="PHR"/>
    <property type="match status" value="1"/>
</dbReference>
<dbReference type="Pfam" id="PF07707">
    <property type="entry name" value="BACK"/>
    <property type="match status" value="1"/>
</dbReference>
<protein>
    <submittedName>
        <fullName evidence="3">BTB POZ domain-containing 6-like</fullName>
    </submittedName>
</protein>
<dbReference type="Pfam" id="PF00651">
    <property type="entry name" value="BTB"/>
    <property type="match status" value="1"/>
</dbReference>
<evidence type="ECO:0000256" key="1">
    <source>
        <dbReference type="ARBA" id="ARBA00004496"/>
    </source>
</evidence>
<evidence type="ECO:0000313" key="3">
    <source>
        <dbReference type="EMBL" id="CAB3984989.1"/>
    </source>
</evidence>
<dbReference type="InterPro" id="IPR011705">
    <property type="entry name" value="BACK"/>
</dbReference>
<keyword evidence="2" id="KW-0963">Cytoplasm</keyword>
<sequence>MASVQLNVDWQSTKNTILERNRHMFNNSDMSDISFTCEGSHKGSDKTFYAHKYVLSTSSAVFHAMFYGALAEKDSIVHLSDTNAESLEQFLRFLYTEECTLTADNVIAIMYLAQKYIIPSLYEKCVNFLLENLNPENVLDVLEQATRFDEKELEKRCWKIIVSKTGKVVASDSFNNISQTTLTKLLKRTDKINIPEVKLFQAVLIWIDFQCSCKNLEPTGENRRSVIGEAIYDFRFFSMSHKEFAQHVSKSGLLTAEEMIPIHEKFLGIDSPALKWRQPNRTGNIDRFSRFSGKAEELRKWGYAGTPDRLCFSFNEEVSLLGVRLFGDEDGSEYHVTFEVKEAKLTGTYVSGRNQDDVPGFDVLLKKPVILKQNEVVTLSATIKGPQSCGGNNGLSPVTLEGISVTFSNAPPPNNGTH</sequence>
<dbReference type="GO" id="GO:0005829">
    <property type="term" value="C:cytosol"/>
    <property type="evidence" value="ECO:0007669"/>
    <property type="project" value="TreeGrafter"/>
</dbReference>
<dbReference type="InterPro" id="IPR000210">
    <property type="entry name" value="BTB/POZ_dom"/>
</dbReference>
<dbReference type="SMART" id="SM00225">
    <property type="entry name" value="BTB"/>
    <property type="match status" value="1"/>
</dbReference>
<keyword evidence="4" id="KW-1185">Reference proteome</keyword>
<evidence type="ECO:0000313" key="4">
    <source>
        <dbReference type="Proteomes" id="UP001152795"/>
    </source>
</evidence>
<dbReference type="InterPro" id="IPR011333">
    <property type="entry name" value="SKP1/BTB/POZ_sf"/>
</dbReference>
<dbReference type="EMBL" id="CACRXK020000813">
    <property type="protein sequence ID" value="CAB3984989.1"/>
    <property type="molecule type" value="Genomic_DNA"/>
</dbReference>
<dbReference type="GO" id="GO:0022008">
    <property type="term" value="P:neurogenesis"/>
    <property type="evidence" value="ECO:0007669"/>
    <property type="project" value="TreeGrafter"/>
</dbReference>
<dbReference type="SUPFAM" id="SSF54695">
    <property type="entry name" value="POZ domain"/>
    <property type="match status" value="1"/>
</dbReference>
<dbReference type="InterPro" id="IPR038648">
    <property type="entry name" value="PHR_sf"/>
</dbReference>
<proteinExistence type="predicted"/>
<dbReference type="PANTHER" id="PTHR45774">
    <property type="entry name" value="BTB/POZ DOMAIN-CONTAINING"/>
    <property type="match status" value="1"/>
</dbReference>
<dbReference type="AlphaFoldDB" id="A0A6S7G7D8"/>
<dbReference type="PROSITE" id="PS50097">
    <property type="entry name" value="BTB"/>
    <property type="match status" value="1"/>
</dbReference>
<dbReference type="Gene3D" id="2.60.120.820">
    <property type="entry name" value="PHR domain"/>
    <property type="match status" value="1"/>
</dbReference>
<evidence type="ECO:0000256" key="2">
    <source>
        <dbReference type="ARBA" id="ARBA00022490"/>
    </source>
</evidence>
<dbReference type="InterPro" id="IPR012983">
    <property type="entry name" value="PHR"/>
</dbReference>
<dbReference type="PANTHER" id="PTHR45774:SF3">
    <property type="entry name" value="BTB (POZ) DOMAIN-CONTAINING 2B-RELATED"/>
    <property type="match status" value="1"/>
</dbReference>
<gene>
    <name evidence="3" type="ORF">PACLA_8A089065</name>
</gene>
<dbReference type="Gene3D" id="3.30.710.10">
    <property type="entry name" value="Potassium Channel Kv1.1, Chain A"/>
    <property type="match status" value="1"/>
</dbReference>
<comment type="subcellular location">
    <subcellularLocation>
        <location evidence="1">Cytoplasm</location>
    </subcellularLocation>
</comment>
<feature type="non-terminal residue" evidence="3">
    <location>
        <position position="418"/>
    </location>
</feature>
<accession>A0A6S7G7D8</accession>
<dbReference type="Proteomes" id="UP001152795">
    <property type="component" value="Unassembled WGS sequence"/>
</dbReference>
<comment type="caution">
    <text evidence="3">The sequence shown here is derived from an EMBL/GenBank/DDBJ whole genome shotgun (WGS) entry which is preliminary data.</text>
</comment>
<dbReference type="SMART" id="SM00875">
    <property type="entry name" value="BACK"/>
    <property type="match status" value="1"/>
</dbReference>
<dbReference type="Gene3D" id="1.25.40.420">
    <property type="match status" value="1"/>
</dbReference>
<organism evidence="3 4">
    <name type="scientific">Paramuricea clavata</name>
    <name type="common">Red gorgonian</name>
    <name type="synonym">Violescent sea-whip</name>
    <dbReference type="NCBI Taxonomy" id="317549"/>
    <lineage>
        <taxon>Eukaryota</taxon>
        <taxon>Metazoa</taxon>
        <taxon>Cnidaria</taxon>
        <taxon>Anthozoa</taxon>
        <taxon>Octocorallia</taxon>
        <taxon>Malacalcyonacea</taxon>
        <taxon>Plexauridae</taxon>
        <taxon>Paramuricea</taxon>
    </lineage>
</organism>
<dbReference type="OrthoDB" id="5983342at2759"/>
<name>A0A6S7G7D8_PARCT</name>
<reference evidence="3" key="1">
    <citation type="submission" date="2020-04" db="EMBL/GenBank/DDBJ databases">
        <authorList>
            <person name="Alioto T."/>
            <person name="Alioto T."/>
            <person name="Gomez Garrido J."/>
        </authorList>
    </citation>
    <scope>NUCLEOTIDE SEQUENCE</scope>
    <source>
        <strain evidence="3">A484AB</strain>
    </source>
</reference>